<dbReference type="Proteomes" id="UP000790787">
    <property type="component" value="Chromosome 7"/>
</dbReference>
<sequence length="510" mass="56650">MPETTIISTGDTSNAAKPVSYDVNHPYHLNNFDSPGMTLVNTVFDGIGYPGWRRSILLSLSAKKKLGFINGACQSPDLKSPEHEQWSCVNDIVISSILNALSKILQTKELIGLVQGNNDIAAYFTKIKRLWDELDALNVIICCSCVCVCEGKAKLTKSLEDQRLIQFLMGINDIYAQARGNILMMNPLPSIDVAYSLLLQDENQREVYANAHFNSESVSFMAAGEAKQPNAQLLADFAVFMITGQGKNYQKLRSQTQRGAGISPKYNNLGQKFVKLQQKEKLAHVGNTGINANTIAGTILKFSGSVFTSLKSDTWIIDSGTSEYMCFDPNSFIFLTPLPVPLNISLPNSFKFKYDVLFTSIGCVLQGLLMKSPQVFESVSFSSAIQVNGIPDVKLWHIRLGHLPFSAIKYLDFLHCKPNSEFICMFVIRLSKPGILFLQFNVKVRMIRSDNALELGKGTQEVAFLASEGILHQLSCVATPQQNGIVERKHKHLLEIARGLMFQSKLHMSY</sequence>
<gene>
    <name evidence="2" type="primary">LOC142162284</name>
</gene>
<evidence type="ECO:0000313" key="2">
    <source>
        <dbReference type="RefSeq" id="XP_075074719.1"/>
    </source>
</evidence>
<keyword evidence="1" id="KW-1185">Reference proteome</keyword>
<organism evidence="1 2">
    <name type="scientific">Nicotiana tabacum</name>
    <name type="common">Common tobacco</name>
    <dbReference type="NCBI Taxonomy" id="4097"/>
    <lineage>
        <taxon>Eukaryota</taxon>
        <taxon>Viridiplantae</taxon>
        <taxon>Streptophyta</taxon>
        <taxon>Embryophyta</taxon>
        <taxon>Tracheophyta</taxon>
        <taxon>Spermatophyta</taxon>
        <taxon>Magnoliopsida</taxon>
        <taxon>eudicotyledons</taxon>
        <taxon>Gunneridae</taxon>
        <taxon>Pentapetalae</taxon>
        <taxon>asterids</taxon>
        <taxon>lamiids</taxon>
        <taxon>Solanales</taxon>
        <taxon>Solanaceae</taxon>
        <taxon>Nicotianoideae</taxon>
        <taxon>Nicotianeae</taxon>
        <taxon>Nicotiana</taxon>
    </lineage>
</organism>
<reference evidence="1" key="1">
    <citation type="journal article" date="2014" name="Nat. Commun.">
        <title>The tobacco genome sequence and its comparison with those of tomato and potato.</title>
        <authorList>
            <person name="Sierro N."/>
            <person name="Battey J.N."/>
            <person name="Ouadi S."/>
            <person name="Bakaher N."/>
            <person name="Bovet L."/>
            <person name="Willig A."/>
            <person name="Goepfert S."/>
            <person name="Peitsch M.C."/>
            <person name="Ivanov N.V."/>
        </authorList>
    </citation>
    <scope>NUCLEOTIDE SEQUENCE [LARGE SCALE GENOMIC DNA]</scope>
</reference>
<proteinExistence type="predicted"/>
<dbReference type="RefSeq" id="XP_075074719.1">
    <property type="nucleotide sequence ID" value="XM_075218618.1"/>
</dbReference>
<accession>A0AC58RPP3</accession>
<reference evidence="2" key="2">
    <citation type="submission" date="2025-08" db="UniProtKB">
        <authorList>
            <consortium name="RefSeq"/>
        </authorList>
    </citation>
    <scope>IDENTIFICATION</scope>
    <source>
        <tissue evidence="2">Leaf</tissue>
    </source>
</reference>
<name>A0AC58RPP3_TOBAC</name>
<evidence type="ECO:0000313" key="1">
    <source>
        <dbReference type="Proteomes" id="UP000790787"/>
    </source>
</evidence>
<protein>
    <submittedName>
        <fullName evidence="2">Uncharacterized protein LOC142162284</fullName>
    </submittedName>
</protein>